<comment type="caution">
    <text evidence="1">The sequence shown here is derived from an EMBL/GenBank/DDBJ whole genome shotgun (WGS) entry which is preliminary data.</text>
</comment>
<gene>
    <name evidence="1" type="ORF">GKC89_08465</name>
</gene>
<organism evidence="1">
    <name type="scientific">Ligilactobacillus ruminis</name>
    <dbReference type="NCBI Taxonomy" id="1623"/>
    <lineage>
        <taxon>Bacteria</taxon>
        <taxon>Bacillati</taxon>
        <taxon>Bacillota</taxon>
        <taxon>Bacilli</taxon>
        <taxon>Lactobacillales</taxon>
        <taxon>Lactobacillaceae</taxon>
        <taxon>Ligilactobacillus</taxon>
    </lineage>
</organism>
<evidence type="ECO:0000313" key="1">
    <source>
        <dbReference type="EMBL" id="MSA69112.1"/>
    </source>
</evidence>
<dbReference type="AlphaFoldDB" id="A0A6A8GTK0"/>
<proteinExistence type="predicted"/>
<reference evidence="1" key="1">
    <citation type="journal article" date="2019" name="Nat. Med.">
        <title>A library of human gut bacterial isolates paired with longitudinal multiomics data enables mechanistic microbiome research.</title>
        <authorList>
            <person name="Poyet M."/>
            <person name="Groussin M."/>
            <person name="Gibbons S.M."/>
            <person name="Avila-Pacheco J."/>
            <person name="Jiang X."/>
            <person name="Kearney S.M."/>
            <person name="Perrotta A.R."/>
            <person name="Berdy B."/>
            <person name="Zhao S."/>
            <person name="Lieberman T.D."/>
            <person name="Swanson P.K."/>
            <person name="Smith M."/>
            <person name="Roesemann S."/>
            <person name="Alexander J.E."/>
            <person name="Rich S.A."/>
            <person name="Livny J."/>
            <person name="Vlamakis H."/>
            <person name="Clish C."/>
            <person name="Bullock K."/>
            <person name="Deik A."/>
            <person name="Scott J."/>
            <person name="Pierce K.A."/>
            <person name="Xavier R.J."/>
            <person name="Alm E.J."/>
        </authorList>
    </citation>
    <scope>NUCLEOTIDE SEQUENCE</scope>
    <source>
        <strain evidence="1">BIOML-A18</strain>
    </source>
</reference>
<sequence>MDRLSIIKFKTEFSKPLFCSADSEFELDNLLLFSHVRMSLETCGCFLCIISFKDLHFICEKLPDHKSVSHPSEISRAASS</sequence>
<accession>A0A6A8GTK0</accession>
<protein>
    <submittedName>
        <fullName evidence="1">Uncharacterized protein</fullName>
    </submittedName>
</protein>
<name>A0A6A8GTK0_9LACO</name>
<dbReference type="EMBL" id="WKOD01000027">
    <property type="protein sequence ID" value="MSA69112.1"/>
    <property type="molecule type" value="Genomic_DNA"/>
</dbReference>